<dbReference type="InterPro" id="IPR015995">
    <property type="entry name" value="MlrC_N"/>
</dbReference>
<protein>
    <submittedName>
        <fullName evidence="3">M81 family metallopeptidase</fullName>
    </submittedName>
</protein>
<organism evidence="3 4">
    <name type="scientific">Chitinophaga defluvii</name>
    <dbReference type="NCBI Taxonomy" id="3163343"/>
    <lineage>
        <taxon>Bacteria</taxon>
        <taxon>Pseudomonadati</taxon>
        <taxon>Bacteroidota</taxon>
        <taxon>Chitinophagia</taxon>
        <taxon>Chitinophagales</taxon>
        <taxon>Chitinophagaceae</taxon>
        <taxon>Chitinophaga</taxon>
    </lineage>
</organism>
<proteinExistence type="predicted"/>
<sequence>MTKRIALLGIYHESNTFINTPVTRINFEQARLLKGKDILHEYRDAFHEIGGMMEVLEQEAIELVPVFYATATPGGIIAAETYQSLLTEMLAALQEVLPVDGCLVVPHGAAVSEDYPDMDGHWLSLLREMVGPLIPIIGTLDPHANVSPAMIAATDALVAYKTNPHIDQRETGRAAARLLLQCLQGKIKPVQYLGMLPLAISMEQQYTMQEPCVSLYQLAKAINQRAGILSVSVILGFPYADVAEMGSAFIVVTDNAPALGEDAIGELTSYMREHKALFTGNRQSVGDLLPLVAAAEKPVLMLDMGDNVGGGSPGNSTILLEAIEEDCRYRTFICIYDPAAVAIASTFNPKDTFDLSFGGNCSRQGAAFSTRVVLQQLCDGDFKETTPRHGGQVNYDMGKIAIVTTANGNMVMLTSLRVPPFSLQQLTAFGVAPAAFDIVVAKGVNAPVAAYSSVCPTIMQVDTPGVTQANMTLFDYKHRRKPMFPFEEI</sequence>
<evidence type="ECO:0000313" key="4">
    <source>
        <dbReference type="Proteomes" id="UP001549749"/>
    </source>
</evidence>
<dbReference type="Proteomes" id="UP001549749">
    <property type="component" value="Unassembled WGS sequence"/>
</dbReference>
<dbReference type="RefSeq" id="WP_354660774.1">
    <property type="nucleotide sequence ID" value="NZ_JBEXAC010000001.1"/>
</dbReference>
<evidence type="ECO:0000259" key="2">
    <source>
        <dbReference type="Pfam" id="PF07364"/>
    </source>
</evidence>
<gene>
    <name evidence="3" type="ORF">ABR189_12195</name>
</gene>
<reference evidence="3 4" key="1">
    <citation type="submission" date="2024-06" db="EMBL/GenBank/DDBJ databases">
        <title>Chitinophaga defluvii sp. nov., isolated from municipal sewage.</title>
        <authorList>
            <person name="Zhang L."/>
        </authorList>
    </citation>
    <scope>NUCLEOTIDE SEQUENCE [LARGE SCALE GENOMIC DNA]</scope>
    <source>
        <strain evidence="3 4">H8</strain>
    </source>
</reference>
<accession>A0ABV2T561</accession>
<dbReference type="Pfam" id="PF07364">
    <property type="entry name" value="DUF1485"/>
    <property type="match status" value="1"/>
</dbReference>
<dbReference type="InterPro" id="IPR010799">
    <property type="entry name" value="MlrC_C"/>
</dbReference>
<evidence type="ECO:0000259" key="1">
    <source>
        <dbReference type="Pfam" id="PF07171"/>
    </source>
</evidence>
<comment type="caution">
    <text evidence="3">The sequence shown here is derived from an EMBL/GenBank/DDBJ whole genome shotgun (WGS) entry which is preliminary data.</text>
</comment>
<keyword evidence="4" id="KW-1185">Reference proteome</keyword>
<name>A0ABV2T561_9BACT</name>
<evidence type="ECO:0000313" key="3">
    <source>
        <dbReference type="EMBL" id="MET6998139.1"/>
    </source>
</evidence>
<dbReference type="EMBL" id="JBEXAC010000001">
    <property type="protein sequence ID" value="MET6998139.1"/>
    <property type="molecule type" value="Genomic_DNA"/>
</dbReference>
<feature type="domain" description="Microcystin LR degradation protein MlrC N-terminal" evidence="2">
    <location>
        <begin position="4"/>
        <end position="286"/>
    </location>
</feature>
<feature type="domain" description="Microcystin LR degradation protein MlrC C-terminal" evidence="1">
    <location>
        <begin position="302"/>
        <end position="478"/>
    </location>
</feature>
<dbReference type="Pfam" id="PF07171">
    <property type="entry name" value="MlrC_C"/>
    <property type="match status" value="1"/>
</dbReference>